<dbReference type="EMBL" id="ML994762">
    <property type="protein sequence ID" value="KAF2174864.1"/>
    <property type="molecule type" value="Genomic_DNA"/>
</dbReference>
<evidence type="ECO:0000313" key="2">
    <source>
        <dbReference type="EMBL" id="KAF2174864.1"/>
    </source>
</evidence>
<accession>A0A6A6D5Z5</accession>
<keyword evidence="3" id="KW-1185">Reference proteome</keyword>
<gene>
    <name evidence="2" type="ORF">K469DRAFT_704045</name>
</gene>
<feature type="region of interest" description="Disordered" evidence="1">
    <location>
        <begin position="21"/>
        <end position="48"/>
    </location>
</feature>
<dbReference type="Proteomes" id="UP000800200">
    <property type="component" value="Unassembled WGS sequence"/>
</dbReference>
<dbReference type="AlphaFoldDB" id="A0A6A6D5Z5"/>
<reference evidence="2" key="1">
    <citation type="journal article" date="2020" name="Stud. Mycol.">
        <title>101 Dothideomycetes genomes: a test case for predicting lifestyles and emergence of pathogens.</title>
        <authorList>
            <person name="Haridas S."/>
            <person name="Albert R."/>
            <person name="Binder M."/>
            <person name="Bloem J."/>
            <person name="Labutti K."/>
            <person name="Salamov A."/>
            <person name="Andreopoulos B."/>
            <person name="Baker S."/>
            <person name="Barry K."/>
            <person name="Bills G."/>
            <person name="Bluhm B."/>
            <person name="Cannon C."/>
            <person name="Castanera R."/>
            <person name="Culley D."/>
            <person name="Daum C."/>
            <person name="Ezra D."/>
            <person name="Gonzalez J."/>
            <person name="Henrissat B."/>
            <person name="Kuo A."/>
            <person name="Liang C."/>
            <person name="Lipzen A."/>
            <person name="Lutzoni F."/>
            <person name="Magnuson J."/>
            <person name="Mondo S."/>
            <person name="Nolan M."/>
            <person name="Ohm R."/>
            <person name="Pangilinan J."/>
            <person name="Park H.-J."/>
            <person name="Ramirez L."/>
            <person name="Alfaro M."/>
            <person name="Sun H."/>
            <person name="Tritt A."/>
            <person name="Yoshinaga Y."/>
            <person name="Zwiers L.-H."/>
            <person name="Turgeon B."/>
            <person name="Goodwin S."/>
            <person name="Spatafora J."/>
            <person name="Crous P."/>
            <person name="Grigoriev I."/>
        </authorList>
    </citation>
    <scope>NUCLEOTIDE SEQUENCE</scope>
    <source>
        <strain evidence="2">CBS 207.26</strain>
    </source>
</reference>
<evidence type="ECO:0000256" key="1">
    <source>
        <dbReference type="SAM" id="MobiDB-lite"/>
    </source>
</evidence>
<evidence type="ECO:0000313" key="3">
    <source>
        <dbReference type="Proteomes" id="UP000800200"/>
    </source>
</evidence>
<sequence length="71" mass="8701">MERDVNNWLMDQENVEIAEQEAGMRQRAIQPDHENPLPSGRRRMPRRPEWEFKLERAVHDKKGRQDYARDW</sequence>
<proteinExistence type="predicted"/>
<name>A0A6A6D5Z5_9PEZI</name>
<protein>
    <submittedName>
        <fullName evidence="2">Uncharacterized protein</fullName>
    </submittedName>
</protein>
<organism evidence="2 3">
    <name type="scientific">Zopfia rhizophila CBS 207.26</name>
    <dbReference type="NCBI Taxonomy" id="1314779"/>
    <lineage>
        <taxon>Eukaryota</taxon>
        <taxon>Fungi</taxon>
        <taxon>Dikarya</taxon>
        <taxon>Ascomycota</taxon>
        <taxon>Pezizomycotina</taxon>
        <taxon>Dothideomycetes</taxon>
        <taxon>Dothideomycetes incertae sedis</taxon>
        <taxon>Zopfiaceae</taxon>
        <taxon>Zopfia</taxon>
    </lineage>
</organism>